<reference evidence="3 4" key="1">
    <citation type="journal article" date="2019" name="Int. J. Syst. Evol. Microbiol.">
        <title>The Global Catalogue of Microorganisms (GCM) 10K type strain sequencing project: providing services to taxonomists for standard genome sequencing and annotation.</title>
        <authorList>
            <consortium name="The Broad Institute Genomics Platform"/>
            <consortium name="The Broad Institute Genome Sequencing Center for Infectious Disease"/>
            <person name="Wu L."/>
            <person name="Ma J."/>
        </authorList>
    </citation>
    <scope>NUCLEOTIDE SEQUENCE [LARGE SCALE GENOMIC DNA]</scope>
    <source>
        <strain evidence="3 4">JCM 14326</strain>
    </source>
</reference>
<feature type="compositionally biased region" description="Low complexity" evidence="1">
    <location>
        <begin position="11"/>
        <end position="20"/>
    </location>
</feature>
<proteinExistence type="predicted"/>
<comment type="caution">
    <text evidence="3">The sequence shown here is derived from an EMBL/GenBank/DDBJ whole genome shotgun (WGS) entry which is preliminary data.</text>
</comment>
<feature type="transmembrane region" description="Helical" evidence="2">
    <location>
        <begin position="61"/>
        <end position="78"/>
    </location>
</feature>
<evidence type="ECO:0000313" key="3">
    <source>
        <dbReference type="EMBL" id="GAA1864176.1"/>
    </source>
</evidence>
<keyword evidence="2" id="KW-0472">Membrane</keyword>
<keyword evidence="2" id="KW-1133">Transmembrane helix</keyword>
<feature type="transmembrane region" description="Helical" evidence="2">
    <location>
        <begin position="84"/>
        <end position="101"/>
    </location>
</feature>
<feature type="compositionally biased region" description="Polar residues" evidence="1">
    <location>
        <begin position="1"/>
        <end position="10"/>
    </location>
</feature>
<name>A0ABN2NFK8_9MICO</name>
<organism evidence="3 4">
    <name type="scientific">Myceligenerans crystallogenes</name>
    <dbReference type="NCBI Taxonomy" id="316335"/>
    <lineage>
        <taxon>Bacteria</taxon>
        <taxon>Bacillati</taxon>
        <taxon>Actinomycetota</taxon>
        <taxon>Actinomycetes</taxon>
        <taxon>Micrococcales</taxon>
        <taxon>Promicromonosporaceae</taxon>
        <taxon>Myceligenerans</taxon>
    </lineage>
</organism>
<sequence length="104" mass="10935">MTDFRATTQDPPAETGPGPEAELRPQGEIFSVVNLSALAVTVVLLGAVLEDFAEIGMSSAIARYAAAPLLVAGVVVAVRRRRWAALPIPLLLLGVLVVTLVQDM</sequence>
<feature type="transmembrane region" description="Helical" evidence="2">
    <location>
        <begin position="29"/>
        <end position="49"/>
    </location>
</feature>
<dbReference type="Proteomes" id="UP001501094">
    <property type="component" value="Unassembled WGS sequence"/>
</dbReference>
<accession>A0ABN2NFK8</accession>
<protein>
    <submittedName>
        <fullName evidence="3">Uncharacterized protein</fullName>
    </submittedName>
</protein>
<evidence type="ECO:0000256" key="2">
    <source>
        <dbReference type="SAM" id="Phobius"/>
    </source>
</evidence>
<keyword evidence="2" id="KW-0812">Transmembrane</keyword>
<dbReference type="RefSeq" id="WP_344102780.1">
    <property type="nucleotide sequence ID" value="NZ_BAAANL010000004.1"/>
</dbReference>
<keyword evidence="4" id="KW-1185">Reference proteome</keyword>
<evidence type="ECO:0000256" key="1">
    <source>
        <dbReference type="SAM" id="MobiDB-lite"/>
    </source>
</evidence>
<gene>
    <name evidence="3" type="ORF">GCM10009751_22770</name>
</gene>
<evidence type="ECO:0000313" key="4">
    <source>
        <dbReference type="Proteomes" id="UP001501094"/>
    </source>
</evidence>
<feature type="region of interest" description="Disordered" evidence="1">
    <location>
        <begin position="1"/>
        <end position="23"/>
    </location>
</feature>
<dbReference type="EMBL" id="BAAANL010000004">
    <property type="protein sequence ID" value="GAA1864176.1"/>
    <property type="molecule type" value="Genomic_DNA"/>
</dbReference>